<keyword evidence="1" id="KW-0175">Coiled coil</keyword>
<protein>
    <recommendedName>
        <fullName evidence="4">Sigma-70-like protein</fullName>
    </recommendedName>
</protein>
<name>A0ABX1RBD1_9PSEU</name>
<sequence>MSTYSVQAKRWARGWELHIFDAQGAEVGVTQSHTIAGAGRMVRDYLALQRDEDPDAVEFTVRAELDAATTAEVEQARKEMRAIEEAQERAAEHWRSIARRLRDSGLTGGDIAAVLDVSPQRVSQLTKAS</sequence>
<gene>
    <name evidence="2" type="ORF">HF577_08850</name>
</gene>
<dbReference type="EMBL" id="JAAXKY010000019">
    <property type="protein sequence ID" value="NMH77199.1"/>
    <property type="molecule type" value="Genomic_DNA"/>
</dbReference>
<evidence type="ECO:0000313" key="2">
    <source>
        <dbReference type="EMBL" id="NMH77199.1"/>
    </source>
</evidence>
<feature type="coiled-coil region" evidence="1">
    <location>
        <begin position="66"/>
        <end position="93"/>
    </location>
</feature>
<evidence type="ECO:0000313" key="3">
    <source>
        <dbReference type="Proteomes" id="UP001296706"/>
    </source>
</evidence>
<evidence type="ECO:0008006" key="4">
    <source>
        <dbReference type="Google" id="ProtNLM"/>
    </source>
</evidence>
<dbReference type="RefSeq" id="WP_169395265.1">
    <property type="nucleotide sequence ID" value="NZ_BAAAJH010000054.1"/>
</dbReference>
<dbReference type="Proteomes" id="UP001296706">
    <property type="component" value="Unassembled WGS sequence"/>
</dbReference>
<proteinExistence type="predicted"/>
<evidence type="ECO:0000256" key="1">
    <source>
        <dbReference type="SAM" id="Coils"/>
    </source>
</evidence>
<comment type="caution">
    <text evidence="2">The sequence shown here is derived from an EMBL/GenBank/DDBJ whole genome shotgun (WGS) entry which is preliminary data.</text>
</comment>
<reference evidence="2 3" key="1">
    <citation type="submission" date="2020-04" db="EMBL/GenBank/DDBJ databases">
        <authorList>
            <person name="Klaysubun C."/>
            <person name="Duangmal K."/>
            <person name="Lipun K."/>
        </authorList>
    </citation>
    <scope>NUCLEOTIDE SEQUENCE [LARGE SCALE GENOMIC DNA]</scope>
    <source>
        <strain evidence="2 3">JCM 11839</strain>
    </source>
</reference>
<organism evidence="2 3">
    <name type="scientific">Pseudonocardia xinjiangensis</name>
    <dbReference type="NCBI Taxonomy" id="75289"/>
    <lineage>
        <taxon>Bacteria</taxon>
        <taxon>Bacillati</taxon>
        <taxon>Actinomycetota</taxon>
        <taxon>Actinomycetes</taxon>
        <taxon>Pseudonocardiales</taxon>
        <taxon>Pseudonocardiaceae</taxon>
        <taxon>Pseudonocardia</taxon>
    </lineage>
</organism>
<keyword evidence="3" id="KW-1185">Reference proteome</keyword>
<accession>A0ABX1RBD1</accession>